<dbReference type="AlphaFoldDB" id="A0A4R6RCY1"/>
<dbReference type="RefSeq" id="WP_126539596.1">
    <property type="nucleotide sequence ID" value="NZ_BSPM01000002.1"/>
</dbReference>
<accession>A0A4R6RCY1</accession>
<sequence>MNAVGYFTKNRLAERAKRVAAVAATFADAVDAENRFPKEAVEAMKLERLMGVMVPVELGGEGASTAEIADACSILGQSCGASAMIFAMHQIKMSSLVEHGAGSDWHRALMRRICAEQLLMGSATTEAGIGGNMRNSICAIEVEGDRFRLEKNATVISYALECDGIMVTSRAHRDAPSGDQVMTVVMKDQYTLEKTHTWDTLGMRGTRSDGFVFRSEGAAEQILPVPFAEIAAQSMLAHAHILWGALWYGIAADAVNRAHAFVRGEARRNPGVTPPGAVHLAEAMAELQMVKSALLVAIDRYEEAKANPEILGAINYAVDINLLKVAISTKILEVVDKALLITGINGYKNGTPFSLGRHLRDAHSARLMISNDRVLMNTASLITVMKQDASLLG</sequence>
<dbReference type="Gene3D" id="1.10.540.10">
    <property type="entry name" value="Acyl-CoA dehydrogenase/oxidase, N-terminal domain"/>
    <property type="match status" value="1"/>
</dbReference>
<evidence type="ECO:0000259" key="5">
    <source>
        <dbReference type="Pfam" id="PF00441"/>
    </source>
</evidence>
<comment type="caution">
    <text evidence="7">The sequence shown here is derived from an EMBL/GenBank/DDBJ whole genome shotgun (WGS) entry which is preliminary data.</text>
</comment>
<dbReference type="SUPFAM" id="SSF47203">
    <property type="entry name" value="Acyl-CoA dehydrogenase C-terminal domain-like"/>
    <property type="match status" value="1"/>
</dbReference>
<dbReference type="Gene3D" id="2.40.110.10">
    <property type="entry name" value="Butyryl-CoA Dehydrogenase, subunit A, domain 2"/>
    <property type="match status" value="1"/>
</dbReference>
<organism evidence="7 8">
    <name type="scientific">Oharaeibacter diazotrophicus</name>
    <dbReference type="NCBI Taxonomy" id="1920512"/>
    <lineage>
        <taxon>Bacteria</taxon>
        <taxon>Pseudomonadati</taxon>
        <taxon>Pseudomonadota</taxon>
        <taxon>Alphaproteobacteria</taxon>
        <taxon>Hyphomicrobiales</taxon>
        <taxon>Pleomorphomonadaceae</taxon>
        <taxon>Oharaeibacter</taxon>
    </lineage>
</organism>
<comment type="cofactor">
    <cofactor evidence="1">
        <name>FAD</name>
        <dbReference type="ChEBI" id="CHEBI:57692"/>
    </cofactor>
</comment>
<protein>
    <submittedName>
        <fullName evidence="7">Acyl-CoA dehydrogenase</fullName>
    </submittedName>
</protein>
<dbReference type="SUPFAM" id="SSF56645">
    <property type="entry name" value="Acyl-CoA dehydrogenase NM domain-like"/>
    <property type="match status" value="1"/>
</dbReference>
<dbReference type="InterPro" id="IPR009075">
    <property type="entry name" value="AcylCo_DH/oxidase_C"/>
</dbReference>
<dbReference type="GO" id="GO:0050660">
    <property type="term" value="F:flavin adenine dinucleotide binding"/>
    <property type="evidence" value="ECO:0007669"/>
    <property type="project" value="InterPro"/>
</dbReference>
<dbReference type="InterPro" id="IPR046373">
    <property type="entry name" value="Acyl-CoA_Oxase/DH_mid-dom_sf"/>
</dbReference>
<dbReference type="Pfam" id="PF02771">
    <property type="entry name" value="Acyl-CoA_dh_N"/>
    <property type="match status" value="1"/>
</dbReference>
<dbReference type="InterPro" id="IPR013786">
    <property type="entry name" value="AcylCoA_DH/ox_N"/>
</dbReference>
<dbReference type="InterPro" id="IPR037069">
    <property type="entry name" value="AcylCoA_DH/ox_N_sf"/>
</dbReference>
<keyword evidence="4" id="KW-0274">FAD</keyword>
<evidence type="ECO:0000256" key="3">
    <source>
        <dbReference type="ARBA" id="ARBA00022630"/>
    </source>
</evidence>
<keyword evidence="8" id="KW-1185">Reference proteome</keyword>
<keyword evidence="3" id="KW-0285">Flavoprotein</keyword>
<gene>
    <name evidence="7" type="ORF">EDD54_2492</name>
</gene>
<dbReference type="InterPro" id="IPR036250">
    <property type="entry name" value="AcylCo_DH-like_C"/>
</dbReference>
<dbReference type="GO" id="GO:0003995">
    <property type="term" value="F:acyl-CoA dehydrogenase activity"/>
    <property type="evidence" value="ECO:0007669"/>
    <property type="project" value="TreeGrafter"/>
</dbReference>
<name>A0A4R6RCY1_9HYPH</name>
<dbReference type="Proteomes" id="UP000294547">
    <property type="component" value="Unassembled WGS sequence"/>
</dbReference>
<evidence type="ECO:0000313" key="7">
    <source>
        <dbReference type="EMBL" id="TDP83895.1"/>
    </source>
</evidence>
<dbReference type="PANTHER" id="PTHR43884">
    <property type="entry name" value="ACYL-COA DEHYDROGENASE"/>
    <property type="match status" value="1"/>
</dbReference>
<dbReference type="OrthoDB" id="2986495at2"/>
<reference evidence="7 8" key="1">
    <citation type="submission" date="2019-03" db="EMBL/GenBank/DDBJ databases">
        <title>Genomic Encyclopedia of Type Strains, Phase IV (KMG-IV): sequencing the most valuable type-strain genomes for metagenomic binning, comparative biology and taxonomic classification.</title>
        <authorList>
            <person name="Goeker M."/>
        </authorList>
    </citation>
    <scope>NUCLEOTIDE SEQUENCE [LARGE SCALE GENOMIC DNA]</scope>
    <source>
        <strain evidence="7 8">DSM 102969</strain>
    </source>
</reference>
<proteinExistence type="inferred from homology"/>
<dbReference type="EMBL" id="SNXY01000008">
    <property type="protein sequence ID" value="TDP83895.1"/>
    <property type="molecule type" value="Genomic_DNA"/>
</dbReference>
<evidence type="ECO:0000256" key="2">
    <source>
        <dbReference type="ARBA" id="ARBA00009347"/>
    </source>
</evidence>
<evidence type="ECO:0000259" key="6">
    <source>
        <dbReference type="Pfam" id="PF02771"/>
    </source>
</evidence>
<dbReference type="Pfam" id="PF00441">
    <property type="entry name" value="Acyl-CoA_dh_1"/>
    <property type="match status" value="1"/>
</dbReference>
<dbReference type="InterPro" id="IPR009100">
    <property type="entry name" value="AcylCoA_DH/oxidase_NM_dom_sf"/>
</dbReference>
<evidence type="ECO:0000256" key="4">
    <source>
        <dbReference type="ARBA" id="ARBA00022827"/>
    </source>
</evidence>
<feature type="domain" description="Acyl-CoA dehydrogenase/oxidase C-terminal" evidence="5">
    <location>
        <begin position="232"/>
        <end position="368"/>
    </location>
</feature>
<comment type="similarity">
    <text evidence="2">Belongs to the acyl-CoA dehydrogenase family.</text>
</comment>
<dbReference type="PIRSF" id="PIRSF016578">
    <property type="entry name" value="HsaA"/>
    <property type="match status" value="1"/>
</dbReference>
<dbReference type="PANTHER" id="PTHR43884:SF12">
    <property type="entry name" value="ISOVALERYL-COA DEHYDROGENASE, MITOCHONDRIAL-RELATED"/>
    <property type="match status" value="1"/>
</dbReference>
<evidence type="ECO:0000256" key="1">
    <source>
        <dbReference type="ARBA" id="ARBA00001974"/>
    </source>
</evidence>
<feature type="domain" description="Acyl-CoA dehydrogenase/oxidase N-terminal" evidence="6">
    <location>
        <begin position="17"/>
        <end position="100"/>
    </location>
</feature>
<evidence type="ECO:0000313" key="8">
    <source>
        <dbReference type="Proteomes" id="UP000294547"/>
    </source>
</evidence>
<dbReference type="Gene3D" id="1.20.140.10">
    <property type="entry name" value="Butyryl-CoA Dehydrogenase, subunit A, domain 3"/>
    <property type="match status" value="1"/>
</dbReference>